<proteinExistence type="predicted"/>
<sequence>MPGAPTTFGMSSVPCLCLLCVNDVCPRCHHWYADFTPFTRLFTKPRFLRFCVSAPMLGYSRDGGTTISHSRKRHVELMGNHLLFSRFSVNFDSFNFPRS</sequence>
<protein>
    <submittedName>
        <fullName evidence="1">Uncharacterized protein</fullName>
    </submittedName>
</protein>
<organism evidence="1 2">
    <name type="scientific">Rickenella mellea</name>
    <dbReference type="NCBI Taxonomy" id="50990"/>
    <lineage>
        <taxon>Eukaryota</taxon>
        <taxon>Fungi</taxon>
        <taxon>Dikarya</taxon>
        <taxon>Basidiomycota</taxon>
        <taxon>Agaricomycotina</taxon>
        <taxon>Agaricomycetes</taxon>
        <taxon>Hymenochaetales</taxon>
        <taxon>Rickenellaceae</taxon>
        <taxon>Rickenella</taxon>
    </lineage>
</organism>
<evidence type="ECO:0000313" key="2">
    <source>
        <dbReference type="Proteomes" id="UP000294933"/>
    </source>
</evidence>
<reference evidence="1 2" key="1">
    <citation type="submission" date="2018-06" db="EMBL/GenBank/DDBJ databases">
        <title>A transcriptomic atlas of mushroom development highlights an independent origin of complex multicellularity.</title>
        <authorList>
            <consortium name="DOE Joint Genome Institute"/>
            <person name="Krizsan K."/>
            <person name="Almasi E."/>
            <person name="Merenyi Z."/>
            <person name="Sahu N."/>
            <person name="Viragh M."/>
            <person name="Koszo T."/>
            <person name="Mondo S."/>
            <person name="Kiss B."/>
            <person name="Balint B."/>
            <person name="Kues U."/>
            <person name="Barry K."/>
            <person name="Hegedus J.C."/>
            <person name="Henrissat B."/>
            <person name="Johnson J."/>
            <person name="Lipzen A."/>
            <person name="Ohm R."/>
            <person name="Nagy I."/>
            <person name="Pangilinan J."/>
            <person name="Yan J."/>
            <person name="Xiong Y."/>
            <person name="Grigoriev I.V."/>
            <person name="Hibbett D.S."/>
            <person name="Nagy L.G."/>
        </authorList>
    </citation>
    <scope>NUCLEOTIDE SEQUENCE [LARGE SCALE GENOMIC DNA]</scope>
    <source>
        <strain evidence="1 2">SZMC22713</strain>
    </source>
</reference>
<dbReference type="VEuPathDB" id="FungiDB:BD410DRAFT_797563"/>
<evidence type="ECO:0000313" key="1">
    <source>
        <dbReference type="EMBL" id="TDL13654.1"/>
    </source>
</evidence>
<dbReference type="Proteomes" id="UP000294933">
    <property type="component" value="Unassembled WGS sequence"/>
</dbReference>
<gene>
    <name evidence="1" type="ORF">BD410DRAFT_797563</name>
</gene>
<name>A0A4Y7PE54_9AGAM</name>
<accession>A0A4Y7PE54</accession>
<dbReference type="EMBL" id="ML170506">
    <property type="protein sequence ID" value="TDL13654.1"/>
    <property type="molecule type" value="Genomic_DNA"/>
</dbReference>
<dbReference type="AlphaFoldDB" id="A0A4Y7PE54"/>
<keyword evidence="2" id="KW-1185">Reference proteome</keyword>